<evidence type="ECO:0000313" key="1">
    <source>
        <dbReference type="EMBL" id="NHB77905.1"/>
    </source>
</evidence>
<name>A0ABX0G9H0_9RHOB</name>
<keyword evidence="2" id="KW-1185">Reference proteome</keyword>
<evidence type="ECO:0008006" key="3">
    <source>
        <dbReference type="Google" id="ProtNLM"/>
    </source>
</evidence>
<reference evidence="1 2" key="1">
    <citation type="journal article" date="2022" name="Microorganisms">
        <title>Genome Sequence and Characterization of a Xanthorhodopsin-Containing, Aerobic Anoxygenic Phototrophic Rhodobacter Species, Isolated from Mesophilic Conditions at Yellowstone National Park.</title>
        <authorList>
            <person name="Kyndt J.A."/>
            <person name="Robertson S."/>
            <person name="Shoffstall I.B."/>
            <person name="Ramaley R.F."/>
            <person name="Meyer T.E."/>
        </authorList>
    </citation>
    <scope>NUCLEOTIDE SEQUENCE [LARGE SCALE GENOMIC DNA]</scope>
    <source>
        <strain evidence="1 2">M37P</strain>
    </source>
</reference>
<comment type="caution">
    <text evidence="1">The sequence shown here is derived from an EMBL/GenBank/DDBJ whole genome shotgun (WGS) entry which is preliminary data.</text>
</comment>
<evidence type="ECO:0000313" key="2">
    <source>
        <dbReference type="Proteomes" id="UP001515660"/>
    </source>
</evidence>
<proteinExistence type="predicted"/>
<dbReference type="EMBL" id="JAANHS010000012">
    <property type="protein sequence ID" value="NHB77905.1"/>
    <property type="molecule type" value="Genomic_DNA"/>
</dbReference>
<dbReference type="Proteomes" id="UP001515660">
    <property type="component" value="Unassembled WGS sequence"/>
</dbReference>
<dbReference type="Pfam" id="PF11720">
    <property type="entry name" value="Inhibitor_I78"/>
    <property type="match status" value="1"/>
</dbReference>
<accession>A0ABX0G9H0</accession>
<gene>
    <name evidence="1" type="ORF">G8O29_14380</name>
</gene>
<sequence length="85" mass="8839">MSRLALALAAGLTGCVAAEEPDHDACGADGMQALVGQSRDVLAGMALPSGTRLITPGMAITEDYSARRLNIDLGPDGRIRRLWCG</sequence>
<dbReference type="PROSITE" id="PS51257">
    <property type="entry name" value="PROKAR_LIPOPROTEIN"/>
    <property type="match status" value="1"/>
</dbReference>
<dbReference type="RefSeq" id="WP_166403925.1">
    <property type="nucleotide sequence ID" value="NZ_JAANHS010000012.1"/>
</dbReference>
<organism evidence="1 2">
    <name type="scientific">Rhodobacter calidifons</name>
    <dbReference type="NCBI Taxonomy" id="2715277"/>
    <lineage>
        <taxon>Bacteria</taxon>
        <taxon>Pseudomonadati</taxon>
        <taxon>Pseudomonadota</taxon>
        <taxon>Alphaproteobacteria</taxon>
        <taxon>Rhodobacterales</taxon>
        <taxon>Rhodobacter group</taxon>
        <taxon>Rhodobacter</taxon>
    </lineage>
</organism>
<protein>
    <recommendedName>
        <fullName evidence="3">Peptidase inhibitor I78 family protein</fullName>
    </recommendedName>
</protein>
<dbReference type="Gene3D" id="3.30.10.10">
    <property type="entry name" value="Trypsin Inhibitor V, subunit A"/>
    <property type="match status" value="1"/>
</dbReference>
<dbReference type="InterPro" id="IPR021719">
    <property type="entry name" value="Prot_inh_I78"/>
</dbReference>